<accession>A0A182X2F2</accession>
<evidence type="ECO:0000313" key="2">
    <source>
        <dbReference type="Proteomes" id="UP000076407"/>
    </source>
</evidence>
<keyword evidence="2" id="KW-1185">Reference proteome</keyword>
<name>A0A182X2F2_ANOQN</name>
<dbReference type="VEuPathDB" id="VectorBase:AQUA003971"/>
<dbReference type="Proteomes" id="UP000076407">
    <property type="component" value="Unassembled WGS sequence"/>
</dbReference>
<evidence type="ECO:0000313" key="1">
    <source>
        <dbReference type="EnsemblMetazoa" id="AQUA003971-PA"/>
    </source>
</evidence>
<proteinExistence type="predicted"/>
<dbReference type="AlphaFoldDB" id="A0A182X2F2"/>
<sequence>MNRTVPQPMEISVSNSVRASTVKRFRTSAIFGKLSSKRMPSVS</sequence>
<reference evidence="1" key="1">
    <citation type="submission" date="2020-05" db="UniProtKB">
        <authorList>
            <consortium name="EnsemblMetazoa"/>
        </authorList>
    </citation>
    <scope>IDENTIFICATION</scope>
    <source>
        <strain evidence="1">SANGQUA</strain>
    </source>
</reference>
<organism evidence="1 2">
    <name type="scientific">Anopheles quadriannulatus</name>
    <name type="common">Mosquito</name>
    <dbReference type="NCBI Taxonomy" id="34691"/>
    <lineage>
        <taxon>Eukaryota</taxon>
        <taxon>Metazoa</taxon>
        <taxon>Ecdysozoa</taxon>
        <taxon>Arthropoda</taxon>
        <taxon>Hexapoda</taxon>
        <taxon>Insecta</taxon>
        <taxon>Pterygota</taxon>
        <taxon>Neoptera</taxon>
        <taxon>Endopterygota</taxon>
        <taxon>Diptera</taxon>
        <taxon>Nematocera</taxon>
        <taxon>Culicoidea</taxon>
        <taxon>Culicidae</taxon>
        <taxon>Anophelinae</taxon>
        <taxon>Anopheles</taxon>
    </lineage>
</organism>
<protein>
    <submittedName>
        <fullName evidence="1">Uncharacterized protein</fullName>
    </submittedName>
</protein>
<dbReference type="EnsemblMetazoa" id="AQUA003971-RA">
    <property type="protein sequence ID" value="AQUA003971-PA"/>
    <property type="gene ID" value="AQUA003971"/>
</dbReference>